<feature type="region of interest" description="Disordered" evidence="1">
    <location>
        <begin position="148"/>
        <end position="171"/>
    </location>
</feature>
<reference evidence="2" key="1">
    <citation type="submission" date="2023-05" db="EMBL/GenBank/DDBJ databases">
        <title>Nepenthes gracilis genome sequencing.</title>
        <authorList>
            <person name="Fukushima K."/>
        </authorList>
    </citation>
    <scope>NUCLEOTIDE SEQUENCE</scope>
    <source>
        <strain evidence="2">SING2019-196</strain>
    </source>
</reference>
<accession>A0AAD3XXU3</accession>
<dbReference type="InterPro" id="IPR040307">
    <property type="entry name" value="Ribosomal_cL37"/>
</dbReference>
<protein>
    <recommendedName>
        <fullName evidence="4">50S ribosomal protein 5, chloroplastic</fullName>
    </recommendedName>
</protein>
<proteinExistence type="predicted"/>
<evidence type="ECO:0000313" key="2">
    <source>
        <dbReference type="EMBL" id="GMH20235.1"/>
    </source>
</evidence>
<dbReference type="PANTHER" id="PTHR34678">
    <property type="entry name" value="50S RIBOSOMAL PROTEIN 5, CHLOROPLASTIC"/>
    <property type="match status" value="1"/>
</dbReference>
<dbReference type="PANTHER" id="PTHR34678:SF1">
    <property type="entry name" value="LARGE RIBOSOMAL SUBUNIT PROTEIN CL37"/>
    <property type="match status" value="1"/>
</dbReference>
<dbReference type="Proteomes" id="UP001279734">
    <property type="component" value="Unassembled WGS sequence"/>
</dbReference>
<dbReference type="GO" id="GO:0009535">
    <property type="term" value="C:chloroplast thylakoid membrane"/>
    <property type="evidence" value="ECO:0007669"/>
    <property type="project" value="TreeGrafter"/>
</dbReference>
<gene>
    <name evidence="2" type="ORF">Nepgr_022076</name>
</gene>
<comment type="caution">
    <text evidence="2">The sequence shown here is derived from an EMBL/GenBank/DDBJ whole genome shotgun (WGS) entry which is preliminary data.</text>
</comment>
<evidence type="ECO:0000313" key="3">
    <source>
        <dbReference type="Proteomes" id="UP001279734"/>
    </source>
</evidence>
<organism evidence="2 3">
    <name type="scientific">Nepenthes gracilis</name>
    <name type="common">Slender pitcher plant</name>
    <dbReference type="NCBI Taxonomy" id="150966"/>
    <lineage>
        <taxon>Eukaryota</taxon>
        <taxon>Viridiplantae</taxon>
        <taxon>Streptophyta</taxon>
        <taxon>Embryophyta</taxon>
        <taxon>Tracheophyta</taxon>
        <taxon>Spermatophyta</taxon>
        <taxon>Magnoliopsida</taxon>
        <taxon>eudicotyledons</taxon>
        <taxon>Gunneridae</taxon>
        <taxon>Pentapetalae</taxon>
        <taxon>Caryophyllales</taxon>
        <taxon>Nepenthaceae</taxon>
        <taxon>Nepenthes</taxon>
    </lineage>
</organism>
<dbReference type="GO" id="GO:0032544">
    <property type="term" value="P:plastid translation"/>
    <property type="evidence" value="ECO:0007669"/>
    <property type="project" value="TreeGrafter"/>
</dbReference>
<keyword evidence="3" id="KW-1185">Reference proteome</keyword>
<evidence type="ECO:0008006" key="4">
    <source>
        <dbReference type="Google" id="ProtNLM"/>
    </source>
</evidence>
<dbReference type="EMBL" id="BSYO01000021">
    <property type="protein sequence ID" value="GMH20235.1"/>
    <property type="molecule type" value="Genomic_DNA"/>
</dbReference>
<feature type="region of interest" description="Disordered" evidence="1">
    <location>
        <begin position="204"/>
        <end position="225"/>
    </location>
</feature>
<dbReference type="CDD" id="cd23709">
    <property type="entry name" value="Psrp5_CTD"/>
    <property type="match status" value="1"/>
</dbReference>
<dbReference type="AlphaFoldDB" id="A0AAD3XXU3"/>
<name>A0AAD3XXU3_NEPGR</name>
<feature type="compositionally biased region" description="Acidic residues" evidence="1">
    <location>
        <begin position="153"/>
        <end position="167"/>
    </location>
</feature>
<sequence>MEYLHLAVWDEDEELRRAYEPKTTMLIHITVLTMDYHAIRQDIFHDERLRVLWLKFTNGASWSIKNKKRMLQLIRKRGAPSNSQRERWLSSSPLYPLSPPYTAVMAFAYFSSSRLQSTSIGLNPKFSCGCQTKAPLSKSRGVIFAMASNNDEPVPEGDDESDDDEESIPIQNLPLESKLQLKLEQKMKMKVAKKIRLRRKRLLRKRHMRKKGRWPPSKMKKLKNV</sequence>
<evidence type="ECO:0000256" key="1">
    <source>
        <dbReference type="SAM" id="MobiDB-lite"/>
    </source>
</evidence>